<reference evidence="4 5" key="1">
    <citation type="submission" date="2014-03" db="EMBL/GenBank/DDBJ databases">
        <title>Draft genome of the hookworm Oesophagostomum dentatum.</title>
        <authorList>
            <person name="Mitreva M."/>
        </authorList>
    </citation>
    <scope>NUCLEOTIDE SEQUENCE [LARGE SCALE GENOMIC DNA]</scope>
    <source>
        <strain evidence="4 5">OD-Hann</strain>
    </source>
</reference>
<dbReference type="Gene3D" id="3.40.50.720">
    <property type="entry name" value="NAD(P)-binding Rossmann-like Domain"/>
    <property type="match status" value="1"/>
</dbReference>
<protein>
    <recommendedName>
        <fullName evidence="3">NAD(P)-binding domain-containing protein</fullName>
    </recommendedName>
</protein>
<dbReference type="GO" id="GO:0016616">
    <property type="term" value="F:oxidoreductase activity, acting on the CH-OH group of donors, NAD or NADP as acceptor"/>
    <property type="evidence" value="ECO:0007669"/>
    <property type="project" value="TreeGrafter"/>
</dbReference>
<keyword evidence="2" id="KW-1133">Transmembrane helix</keyword>
<gene>
    <name evidence="4" type="ORF">OESDEN_05931</name>
</gene>
<dbReference type="EMBL" id="KN550444">
    <property type="protein sequence ID" value="KHJ94146.1"/>
    <property type="molecule type" value="Genomic_DNA"/>
</dbReference>
<name>A0A0B1TDJ5_OESDE</name>
<evidence type="ECO:0000256" key="1">
    <source>
        <dbReference type="ARBA" id="ARBA00023002"/>
    </source>
</evidence>
<dbReference type="SUPFAM" id="SSF51735">
    <property type="entry name" value="NAD(P)-binding Rossmann-fold domains"/>
    <property type="match status" value="1"/>
</dbReference>
<sequence>MLPVSNTLKFLKADKQIFLMVLVTGASGYIASHCVRLLLNEGYRVRGTVRSLKNEKKVAPIRQLQKDNRLELVEADLMRSDGWER</sequence>
<keyword evidence="2" id="KW-0472">Membrane</keyword>
<dbReference type="PANTHER" id="PTHR10366">
    <property type="entry name" value="NAD DEPENDENT EPIMERASE/DEHYDRATASE"/>
    <property type="match status" value="1"/>
</dbReference>
<keyword evidence="1" id="KW-0560">Oxidoreductase</keyword>
<dbReference type="PANTHER" id="PTHR10366:SF564">
    <property type="entry name" value="STEROL-4-ALPHA-CARBOXYLATE 3-DEHYDROGENASE, DECARBOXYLATING"/>
    <property type="match status" value="1"/>
</dbReference>
<evidence type="ECO:0000313" key="5">
    <source>
        <dbReference type="Proteomes" id="UP000053660"/>
    </source>
</evidence>
<keyword evidence="5" id="KW-1185">Reference proteome</keyword>
<keyword evidence="2" id="KW-0812">Transmembrane</keyword>
<proteinExistence type="predicted"/>
<evidence type="ECO:0000259" key="3">
    <source>
        <dbReference type="Pfam" id="PF16363"/>
    </source>
</evidence>
<accession>A0A0B1TDJ5</accession>
<evidence type="ECO:0000256" key="2">
    <source>
        <dbReference type="SAM" id="Phobius"/>
    </source>
</evidence>
<dbReference type="OrthoDB" id="2735536at2759"/>
<dbReference type="Proteomes" id="UP000053660">
    <property type="component" value="Unassembled WGS sequence"/>
</dbReference>
<dbReference type="InterPro" id="IPR016040">
    <property type="entry name" value="NAD(P)-bd_dom"/>
</dbReference>
<feature type="domain" description="NAD(P)-binding" evidence="3">
    <location>
        <begin position="22"/>
        <end position="79"/>
    </location>
</feature>
<feature type="transmembrane region" description="Helical" evidence="2">
    <location>
        <begin position="17"/>
        <end position="39"/>
    </location>
</feature>
<evidence type="ECO:0000313" key="4">
    <source>
        <dbReference type="EMBL" id="KHJ94146.1"/>
    </source>
</evidence>
<dbReference type="InterPro" id="IPR036291">
    <property type="entry name" value="NAD(P)-bd_dom_sf"/>
</dbReference>
<dbReference type="InterPro" id="IPR050425">
    <property type="entry name" value="NAD(P)_dehydrat-like"/>
</dbReference>
<dbReference type="Pfam" id="PF16363">
    <property type="entry name" value="GDP_Man_Dehyd"/>
    <property type="match status" value="1"/>
</dbReference>
<dbReference type="AlphaFoldDB" id="A0A0B1TDJ5"/>
<organism evidence="4 5">
    <name type="scientific">Oesophagostomum dentatum</name>
    <name type="common">Nodular worm</name>
    <dbReference type="NCBI Taxonomy" id="61180"/>
    <lineage>
        <taxon>Eukaryota</taxon>
        <taxon>Metazoa</taxon>
        <taxon>Ecdysozoa</taxon>
        <taxon>Nematoda</taxon>
        <taxon>Chromadorea</taxon>
        <taxon>Rhabditida</taxon>
        <taxon>Rhabditina</taxon>
        <taxon>Rhabditomorpha</taxon>
        <taxon>Strongyloidea</taxon>
        <taxon>Strongylidae</taxon>
        <taxon>Oesophagostomum</taxon>
    </lineage>
</organism>